<dbReference type="InterPro" id="IPR038883">
    <property type="entry name" value="AN11006-like"/>
</dbReference>
<proteinExistence type="predicted"/>
<dbReference type="AlphaFoldDB" id="A0AAE0WV25"/>
<dbReference type="EMBL" id="JAUTXT010000004">
    <property type="protein sequence ID" value="KAK3678359.1"/>
    <property type="molecule type" value="Genomic_DNA"/>
</dbReference>
<reference evidence="1" key="1">
    <citation type="submission" date="2023-07" db="EMBL/GenBank/DDBJ databases">
        <title>Black Yeasts Isolated from many extreme environments.</title>
        <authorList>
            <person name="Coleine C."/>
            <person name="Stajich J.E."/>
            <person name="Selbmann L."/>
        </authorList>
    </citation>
    <scope>NUCLEOTIDE SEQUENCE</scope>
    <source>
        <strain evidence="1">CCFEE 5485</strain>
    </source>
</reference>
<evidence type="ECO:0000313" key="1">
    <source>
        <dbReference type="EMBL" id="KAK3678359.1"/>
    </source>
</evidence>
<organism evidence="1 2">
    <name type="scientific">Recurvomyces mirabilis</name>
    <dbReference type="NCBI Taxonomy" id="574656"/>
    <lineage>
        <taxon>Eukaryota</taxon>
        <taxon>Fungi</taxon>
        <taxon>Dikarya</taxon>
        <taxon>Ascomycota</taxon>
        <taxon>Pezizomycotina</taxon>
        <taxon>Dothideomycetes</taxon>
        <taxon>Dothideomycetidae</taxon>
        <taxon>Mycosphaerellales</taxon>
        <taxon>Teratosphaeriaceae</taxon>
        <taxon>Recurvomyces</taxon>
    </lineage>
</organism>
<accession>A0AAE0WV25</accession>
<gene>
    <name evidence="1" type="ORF">LTR78_001656</name>
</gene>
<dbReference type="PANTHER" id="PTHR42085:SF2">
    <property type="entry name" value="F-BOX DOMAIN-CONTAINING PROTEIN"/>
    <property type="match status" value="1"/>
</dbReference>
<dbReference type="Proteomes" id="UP001274830">
    <property type="component" value="Unassembled WGS sequence"/>
</dbReference>
<sequence length="400" mass="45229">MADIDMATLPNGLRILTIHAKGSAFLDLPRELRDLIYHEVLTEQPLWHRRHLSGCAFRDLNADCERPVFMPLNIHLEDNVPWHDIEACEELCRTRKDLGLQRVNRQISHETEGLFWKRNTFCYDDAGMLLLDIGPQKPNNAIRNPWAGTRRQTMPQSVRLKIRNLSFTSTGWLDGISPEIGEGILRALHNLPGLTSVELPPTIWHKNISALNGQPLPHRLQCSAGTLRRIFVGPTYARLYLHMAKRIRASSCDREPAGHKKRCVWCRLDALEIQLQMARWSDRSGHSVLGSEIDLLSGELVTRALRRSVPAHPGTVAPYRMVVKPKEGVEQEVTIYGLPILDASGRHKRQIHARLANVRASTAALKDRRLRSALVGDDDIEDLIPVKHTVKKVNDAPTVC</sequence>
<comment type="caution">
    <text evidence="1">The sequence shown here is derived from an EMBL/GenBank/DDBJ whole genome shotgun (WGS) entry which is preliminary data.</text>
</comment>
<protein>
    <submittedName>
        <fullName evidence="1">Uncharacterized protein</fullName>
    </submittedName>
</protein>
<evidence type="ECO:0000313" key="2">
    <source>
        <dbReference type="Proteomes" id="UP001274830"/>
    </source>
</evidence>
<dbReference type="PANTHER" id="PTHR42085">
    <property type="entry name" value="F-BOX DOMAIN-CONTAINING PROTEIN"/>
    <property type="match status" value="1"/>
</dbReference>
<keyword evidence="2" id="KW-1185">Reference proteome</keyword>
<name>A0AAE0WV25_9PEZI</name>